<dbReference type="Pfam" id="PF14031">
    <property type="entry name" value="D-ser_dehydrat"/>
    <property type="match status" value="1"/>
</dbReference>
<dbReference type="RefSeq" id="WP_218443587.1">
    <property type="nucleotide sequence ID" value="NZ_JAGSPA010000001.1"/>
</dbReference>
<name>A0ABS6SB32_9SPHN</name>
<sequence length="432" mass="47266">MLDLDEIERSMLTGSDKGLPSLDAPIRLSEIGGRELRVLGEDLTLPLAVIRRSVLHANSRWMRDYLTATGARIVPHGKTTMAPQLFDLQMRDGAWGITASTANHVATYRRAGVKRIILANQLVGSANIALVLRELERDREFDFYCLIDSVEGLELLLREIEKRPPGRPVQLLLEMGASGGRTGVRTLAEALELARRVAAAQPKVCLRGIETFEGVFDLSVENSSQAVDQLLTSAAGLARACDEEGLFAAGEILLTAGGSAYFDSVVRHFGDVELSQPSAVVLRSGCYLTHDSGFYTRAFARICARDGHAPKIAGALEPALEVWAYVQSIPEPGLAIATMGRRDVSFDMDLPVPLKHFRPREHVHPVDVPEGLNVTGLNDQHAYLNVPDGAELAVGDMLGFGVSHPCTTFDKWKYLFVVDDDYVVTDAIRTFF</sequence>
<keyword evidence="3" id="KW-1185">Reference proteome</keyword>
<comment type="caution">
    <text evidence="2">The sequence shown here is derived from an EMBL/GenBank/DDBJ whole genome shotgun (WGS) entry which is preliminary data.</text>
</comment>
<dbReference type="CDD" id="cd06818">
    <property type="entry name" value="PLPDE_III_cryptic_DSD"/>
    <property type="match status" value="1"/>
</dbReference>
<dbReference type="PANTHER" id="PTHR28004">
    <property type="entry name" value="ZGC:162816-RELATED"/>
    <property type="match status" value="1"/>
</dbReference>
<evidence type="ECO:0000259" key="1">
    <source>
        <dbReference type="SMART" id="SM01119"/>
    </source>
</evidence>
<accession>A0ABS6SB32</accession>
<dbReference type="InterPro" id="IPR051466">
    <property type="entry name" value="D-amino_acid_metab_enzyme"/>
</dbReference>
<dbReference type="PANTHER" id="PTHR28004:SF8">
    <property type="entry name" value="D-SERINE DEAMINASE"/>
    <property type="match status" value="1"/>
</dbReference>
<protein>
    <submittedName>
        <fullName evidence="2">Amino acid deaminase</fullName>
    </submittedName>
</protein>
<proteinExistence type="predicted"/>
<dbReference type="Pfam" id="PF01168">
    <property type="entry name" value="Ala_racemase_N"/>
    <property type="match status" value="1"/>
</dbReference>
<evidence type="ECO:0000313" key="2">
    <source>
        <dbReference type="EMBL" id="MBV7255303.1"/>
    </source>
</evidence>
<feature type="domain" description="D-serine dehydratase-like" evidence="1">
    <location>
        <begin position="319"/>
        <end position="419"/>
    </location>
</feature>
<dbReference type="SMART" id="SM01119">
    <property type="entry name" value="D-ser_dehydrat"/>
    <property type="match status" value="1"/>
</dbReference>
<dbReference type="Proteomes" id="UP000722336">
    <property type="component" value="Unassembled WGS sequence"/>
</dbReference>
<dbReference type="InterPro" id="IPR026956">
    <property type="entry name" value="D-ser_dehydrat-like_dom"/>
</dbReference>
<gene>
    <name evidence="2" type="ORF">KCG44_00745</name>
</gene>
<dbReference type="InterPro" id="IPR001608">
    <property type="entry name" value="Ala_racemase_N"/>
</dbReference>
<evidence type="ECO:0000313" key="3">
    <source>
        <dbReference type="Proteomes" id="UP000722336"/>
    </source>
</evidence>
<dbReference type="EMBL" id="JAGSPA010000001">
    <property type="protein sequence ID" value="MBV7255303.1"/>
    <property type="molecule type" value="Genomic_DNA"/>
</dbReference>
<reference evidence="2 3" key="1">
    <citation type="submission" date="2021-04" db="EMBL/GenBank/DDBJ databases">
        <authorList>
            <person name="Pira H."/>
            <person name="Risdian C."/>
            <person name="Wink J."/>
        </authorList>
    </citation>
    <scope>NUCLEOTIDE SEQUENCE [LARGE SCALE GENOMIC DNA]</scope>
    <source>
        <strain evidence="2 3">WHA3</strain>
    </source>
</reference>
<organism evidence="2 3">
    <name type="scientific">Pacificimonas pallii</name>
    <dbReference type="NCBI Taxonomy" id="2827236"/>
    <lineage>
        <taxon>Bacteria</taxon>
        <taxon>Pseudomonadati</taxon>
        <taxon>Pseudomonadota</taxon>
        <taxon>Alphaproteobacteria</taxon>
        <taxon>Sphingomonadales</taxon>
        <taxon>Sphingosinicellaceae</taxon>
        <taxon>Pacificimonas</taxon>
    </lineage>
</organism>